<feature type="domain" description="GATA-type" evidence="8">
    <location>
        <begin position="299"/>
        <end position="351"/>
    </location>
</feature>
<evidence type="ECO:0000256" key="3">
    <source>
        <dbReference type="ARBA" id="ARBA00022771"/>
    </source>
</evidence>
<dbReference type="GO" id="GO:0005634">
    <property type="term" value="C:nucleus"/>
    <property type="evidence" value="ECO:0007669"/>
    <property type="project" value="UniProtKB-SubCell"/>
</dbReference>
<dbReference type="HOGENOM" id="CLU_761151_0_0_1"/>
<organism evidence="9 10">
    <name type="scientific">Trachipleistophora hominis</name>
    <name type="common">Microsporidian parasite</name>
    <dbReference type="NCBI Taxonomy" id="72359"/>
    <lineage>
        <taxon>Eukaryota</taxon>
        <taxon>Fungi</taxon>
        <taxon>Fungi incertae sedis</taxon>
        <taxon>Microsporidia</taxon>
        <taxon>Pleistophoridae</taxon>
        <taxon>Trachipleistophora</taxon>
    </lineage>
</organism>
<dbReference type="Pfam" id="PF00320">
    <property type="entry name" value="GATA"/>
    <property type="match status" value="1"/>
</dbReference>
<dbReference type="PANTHER" id="PTHR10071">
    <property type="entry name" value="TRANSCRIPTION FACTOR GATA FAMILY MEMBER"/>
    <property type="match status" value="1"/>
</dbReference>
<dbReference type="InterPro" id="IPR039355">
    <property type="entry name" value="Transcription_factor_GATA"/>
</dbReference>
<dbReference type="InterPro" id="IPR013088">
    <property type="entry name" value="Znf_NHR/GATA"/>
</dbReference>
<keyword evidence="5" id="KW-0539">Nucleus</keyword>
<comment type="subcellular location">
    <subcellularLocation>
        <location evidence="1">Nucleus</location>
    </subcellularLocation>
</comment>
<dbReference type="OMA" id="ANADRCV"/>
<dbReference type="GO" id="GO:0000981">
    <property type="term" value="F:DNA-binding transcription factor activity, RNA polymerase II-specific"/>
    <property type="evidence" value="ECO:0007669"/>
    <property type="project" value="TreeGrafter"/>
</dbReference>
<evidence type="ECO:0000256" key="2">
    <source>
        <dbReference type="ARBA" id="ARBA00022723"/>
    </source>
</evidence>
<dbReference type="CDD" id="cd00202">
    <property type="entry name" value="ZnF_GATA"/>
    <property type="match status" value="1"/>
</dbReference>
<dbReference type="GO" id="GO:0008270">
    <property type="term" value="F:zinc ion binding"/>
    <property type="evidence" value="ECO:0007669"/>
    <property type="project" value="UniProtKB-KW"/>
</dbReference>
<reference evidence="9 10" key="1">
    <citation type="journal article" date="2012" name="PLoS Pathog.">
        <title>The genome of the obligate intracellular parasite Trachipleistophora hominis: new insights into microsporidian genome dynamics and reductive evolution.</title>
        <authorList>
            <person name="Heinz E."/>
            <person name="Williams T.A."/>
            <person name="Nakjang S."/>
            <person name="Noel C.J."/>
            <person name="Swan D.C."/>
            <person name="Goldberg A.V."/>
            <person name="Harris S.R."/>
            <person name="Weinmaier T."/>
            <person name="Markert S."/>
            <person name="Becher D."/>
            <person name="Bernhardt J."/>
            <person name="Dagan T."/>
            <person name="Hacker C."/>
            <person name="Lucocq J.M."/>
            <person name="Schweder T."/>
            <person name="Rattei T."/>
            <person name="Hall N."/>
            <person name="Hirt R.P."/>
            <person name="Embley T.M."/>
        </authorList>
    </citation>
    <scope>NUCLEOTIDE SEQUENCE [LARGE SCALE GENOMIC DNA]</scope>
</reference>
<dbReference type="InParanoid" id="L7JR22"/>
<feature type="compositionally biased region" description="Basic residues" evidence="7">
    <location>
        <begin position="346"/>
        <end position="364"/>
    </location>
</feature>
<name>L7JR22_TRAHO</name>
<protein>
    <submittedName>
        <fullName evidence="9">GATA-4/5/6 transcription factor</fullName>
    </submittedName>
</protein>
<evidence type="ECO:0000256" key="5">
    <source>
        <dbReference type="ARBA" id="ARBA00023242"/>
    </source>
</evidence>
<sequence>MNDTQSYIINGTFHDKDRYNVHKCMRIALANADRCVRMRESNVVWRMWSMMVSGCGNGESVFRGVCRVGSVFGFVDCECEHLFMGRELRNREVPYGSSMGRDGGVMGRARVERAAETMSRDDAMRDDLDDSNIVMGTDSEIMRRKEWLGLEGDASRNEEINMTRCAESRYMRDSRYEMGEDVYQGMKVAMNDREMYHEQYQDRGTAYKPVSYQYPRYYDTKSGTAPTDLPYTHPYSYDEYTAPYDTYKQYAYNQTRYANENYANYPDEYVYKDECANTEECNGYYYEKGSDYSYESKKEYKNQECAHCGTRVTSLWRKLHGETVCNACGLYYKIHGIRRPETLKGNKVRRRRRIPKKKGHYESV</sequence>
<keyword evidence="10" id="KW-1185">Reference proteome</keyword>
<evidence type="ECO:0000256" key="6">
    <source>
        <dbReference type="PROSITE-ProRule" id="PRU00094"/>
    </source>
</evidence>
<keyword evidence="4" id="KW-0862">Zinc</keyword>
<evidence type="ECO:0000256" key="7">
    <source>
        <dbReference type="SAM" id="MobiDB-lite"/>
    </source>
</evidence>
<dbReference type="GO" id="GO:0000978">
    <property type="term" value="F:RNA polymerase II cis-regulatory region sequence-specific DNA binding"/>
    <property type="evidence" value="ECO:0007669"/>
    <property type="project" value="TreeGrafter"/>
</dbReference>
<dbReference type="OrthoDB" id="515401at2759"/>
<dbReference type="GO" id="GO:0045944">
    <property type="term" value="P:positive regulation of transcription by RNA polymerase II"/>
    <property type="evidence" value="ECO:0007669"/>
    <property type="project" value="TreeGrafter"/>
</dbReference>
<dbReference type="STRING" id="72359.L7JR22"/>
<feature type="region of interest" description="Disordered" evidence="7">
    <location>
        <begin position="345"/>
        <end position="364"/>
    </location>
</feature>
<dbReference type="VEuPathDB" id="MicrosporidiaDB:THOM_3163"/>
<dbReference type="Proteomes" id="UP000011185">
    <property type="component" value="Unassembled WGS sequence"/>
</dbReference>
<dbReference type="SUPFAM" id="SSF57716">
    <property type="entry name" value="Glucocorticoid receptor-like (DNA-binding domain)"/>
    <property type="match status" value="1"/>
</dbReference>
<evidence type="ECO:0000256" key="1">
    <source>
        <dbReference type="ARBA" id="ARBA00004123"/>
    </source>
</evidence>
<evidence type="ECO:0000313" key="9">
    <source>
        <dbReference type="EMBL" id="ELQ73923.1"/>
    </source>
</evidence>
<evidence type="ECO:0000259" key="8">
    <source>
        <dbReference type="PROSITE" id="PS50114"/>
    </source>
</evidence>
<dbReference type="PROSITE" id="PS50114">
    <property type="entry name" value="GATA_ZN_FINGER_2"/>
    <property type="match status" value="1"/>
</dbReference>
<accession>L7JR22</accession>
<dbReference type="AlphaFoldDB" id="L7JR22"/>
<proteinExistence type="predicted"/>
<evidence type="ECO:0000256" key="4">
    <source>
        <dbReference type="ARBA" id="ARBA00022833"/>
    </source>
</evidence>
<dbReference type="PANTHER" id="PTHR10071:SF281">
    <property type="entry name" value="BOX A-BINDING FACTOR-RELATED"/>
    <property type="match status" value="1"/>
</dbReference>
<dbReference type="Gene3D" id="3.30.50.10">
    <property type="entry name" value="Erythroid Transcription Factor GATA-1, subunit A"/>
    <property type="match status" value="1"/>
</dbReference>
<keyword evidence="2" id="KW-0479">Metal-binding</keyword>
<dbReference type="SMART" id="SM00401">
    <property type="entry name" value="ZnF_GATA"/>
    <property type="match status" value="1"/>
</dbReference>
<dbReference type="InterPro" id="IPR000679">
    <property type="entry name" value="Znf_GATA"/>
</dbReference>
<gene>
    <name evidence="9" type="ORF">THOM_3163</name>
</gene>
<dbReference type="EMBL" id="JH994097">
    <property type="protein sequence ID" value="ELQ73923.1"/>
    <property type="molecule type" value="Genomic_DNA"/>
</dbReference>
<dbReference type="GO" id="GO:0000122">
    <property type="term" value="P:negative regulation of transcription by RNA polymerase II"/>
    <property type="evidence" value="ECO:0007669"/>
    <property type="project" value="TreeGrafter"/>
</dbReference>
<evidence type="ECO:0000313" key="10">
    <source>
        <dbReference type="Proteomes" id="UP000011185"/>
    </source>
</evidence>
<keyword evidence="3 6" id="KW-0863">Zinc-finger</keyword>